<sequence length="86" mass="9720">MQRTTDREDIRCCRTLCCGECQPGRNSRSFLQNYPLDSHSKSRLEQVWAKQTINPQCQLMPKCCSEPCYLAASGSSSLSDIILLSM</sequence>
<comment type="caution">
    <text evidence="1">The sequence shown here is derived from an EMBL/GenBank/DDBJ whole genome shotgun (WGS) entry which is preliminary data.</text>
</comment>
<dbReference type="EMBL" id="BGPR01016156">
    <property type="protein sequence ID" value="GBN72039.1"/>
    <property type="molecule type" value="Genomic_DNA"/>
</dbReference>
<reference evidence="1 2" key="1">
    <citation type="journal article" date="2019" name="Sci. Rep.">
        <title>Orb-weaving spider Araneus ventricosus genome elucidates the spidroin gene catalogue.</title>
        <authorList>
            <person name="Kono N."/>
            <person name="Nakamura H."/>
            <person name="Ohtoshi R."/>
            <person name="Moran D.A.P."/>
            <person name="Shinohara A."/>
            <person name="Yoshida Y."/>
            <person name="Fujiwara M."/>
            <person name="Mori M."/>
            <person name="Tomita M."/>
            <person name="Arakawa K."/>
        </authorList>
    </citation>
    <scope>NUCLEOTIDE SEQUENCE [LARGE SCALE GENOMIC DNA]</scope>
</reference>
<dbReference type="Proteomes" id="UP000499080">
    <property type="component" value="Unassembled WGS sequence"/>
</dbReference>
<dbReference type="AlphaFoldDB" id="A0A4Y2R9T8"/>
<evidence type="ECO:0000313" key="2">
    <source>
        <dbReference type="Proteomes" id="UP000499080"/>
    </source>
</evidence>
<name>A0A4Y2R9T8_ARAVE</name>
<proteinExistence type="predicted"/>
<keyword evidence="2" id="KW-1185">Reference proteome</keyword>
<gene>
    <name evidence="1" type="ORF">AVEN_225667_1</name>
</gene>
<evidence type="ECO:0000313" key="1">
    <source>
        <dbReference type="EMBL" id="GBN72039.1"/>
    </source>
</evidence>
<protein>
    <submittedName>
        <fullName evidence="1">Uncharacterized protein</fullName>
    </submittedName>
</protein>
<organism evidence="1 2">
    <name type="scientific">Araneus ventricosus</name>
    <name type="common">Orbweaver spider</name>
    <name type="synonym">Epeira ventricosa</name>
    <dbReference type="NCBI Taxonomy" id="182803"/>
    <lineage>
        <taxon>Eukaryota</taxon>
        <taxon>Metazoa</taxon>
        <taxon>Ecdysozoa</taxon>
        <taxon>Arthropoda</taxon>
        <taxon>Chelicerata</taxon>
        <taxon>Arachnida</taxon>
        <taxon>Araneae</taxon>
        <taxon>Araneomorphae</taxon>
        <taxon>Entelegynae</taxon>
        <taxon>Araneoidea</taxon>
        <taxon>Araneidae</taxon>
        <taxon>Araneus</taxon>
    </lineage>
</organism>
<accession>A0A4Y2R9T8</accession>